<dbReference type="EMBL" id="RQXV01000003">
    <property type="protein sequence ID" value="RRC99997.1"/>
    <property type="molecule type" value="Genomic_DNA"/>
</dbReference>
<sequence length="380" mass="41768">MSVNTTSQKLSSDVLVIGGGIQGASTAYHLAQRGVSVTVLEKDTVSRHASGVNAGGVRLLGRNIAEVELSKAAMQRWQQLDDELDADTGFRRRSLINIAADENDLDSLRSREQQMHSLGYFHEVMLDKRELLERLPHVADHCVGGVVSEQDGYAIPFHSTQAFRIAAERLGACFCEGELVEQIRKVGDSWLVDTKTQQYQAEHLVNCAGAWGDLISVMIGDNVPMSYSAPMLMITARMPHFAGPVVGAVSRPLSFKQFENGTVLIGGGAKGFADRANNTTRLDYSLMANGARNAIEFFPIMKTACINRMWSGLEAYMPDNLPVLGKSMRAEKAYHAFAFSAHGFQLGPVIGEVMADLITQGETRFDLEPLRVNRYERKTL</sequence>
<dbReference type="GO" id="GO:0005737">
    <property type="term" value="C:cytoplasm"/>
    <property type="evidence" value="ECO:0007669"/>
    <property type="project" value="TreeGrafter"/>
</dbReference>
<organism evidence="3 4">
    <name type="scientific">Amphritea balenae</name>
    <dbReference type="NCBI Taxonomy" id="452629"/>
    <lineage>
        <taxon>Bacteria</taxon>
        <taxon>Pseudomonadati</taxon>
        <taxon>Pseudomonadota</taxon>
        <taxon>Gammaproteobacteria</taxon>
        <taxon>Oceanospirillales</taxon>
        <taxon>Oceanospirillaceae</taxon>
        <taxon>Amphritea</taxon>
    </lineage>
</organism>
<dbReference type="AlphaFoldDB" id="A0A3P1SS82"/>
<reference evidence="3 4" key="1">
    <citation type="submission" date="2018-11" db="EMBL/GenBank/DDBJ databases">
        <title>The draft genome sequence of Amphritea balenae JAMM 1525T.</title>
        <authorList>
            <person name="Fang Z."/>
            <person name="Zhang Y."/>
            <person name="Han X."/>
        </authorList>
    </citation>
    <scope>NUCLEOTIDE SEQUENCE [LARGE SCALE GENOMIC DNA]</scope>
    <source>
        <strain evidence="3 4">JAMM 1525</strain>
    </source>
</reference>
<evidence type="ECO:0000259" key="2">
    <source>
        <dbReference type="Pfam" id="PF01266"/>
    </source>
</evidence>
<gene>
    <name evidence="3" type="ORF">EHS89_07225</name>
</gene>
<dbReference type="Proteomes" id="UP000267535">
    <property type="component" value="Unassembled WGS sequence"/>
</dbReference>
<dbReference type="PANTHER" id="PTHR13847">
    <property type="entry name" value="SARCOSINE DEHYDROGENASE-RELATED"/>
    <property type="match status" value="1"/>
</dbReference>
<keyword evidence="4" id="KW-1185">Reference proteome</keyword>
<name>A0A3P1SS82_9GAMM</name>
<accession>A0A3P1SS82</accession>
<evidence type="ECO:0000313" key="3">
    <source>
        <dbReference type="EMBL" id="RRC99997.1"/>
    </source>
</evidence>
<dbReference type="Gene3D" id="3.30.9.10">
    <property type="entry name" value="D-Amino Acid Oxidase, subunit A, domain 2"/>
    <property type="match status" value="1"/>
</dbReference>
<proteinExistence type="predicted"/>
<comment type="caution">
    <text evidence="3">The sequence shown here is derived from an EMBL/GenBank/DDBJ whole genome shotgun (WGS) entry which is preliminary data.</text>
</comment>
<dbReference type="InterPro" id="IPR036188">
    <property type="entry name" value="FAD/NAD-bd_sf"/>
</dbReference>
<feature type="domain" description="FAD dependent oxidoreductase" evidence="2">
    <location>
        <begin position="13"/>
        <end position="357"/>
    </location>
</feature>
<dbReference type="InterPro" id="IPR006076">
    <property type="entry name" value="FAD-dep_OxRdtase"/>
</dbReference>
<dbReference type="OrthoDB" id="9815989at2"/>
<dbReference type="SUPFAM" id="SSF51905">
    <property type="entry name" value="FAD/NAD(P)-binding domain"/>
    <property type="match status" value="1"/>
</dbReference>
<evidence type="ECO:0000256" key="1">
    <source>
        <dbReference type="ARBA" id="ARBA00023002"/>
    </source>
</evidence>
<dbReference type="RefSeq" id="WP_124925468.1">
    <property type="nucleotide sequence ID" value="NZ_BMOH01000005.1"/>
</dbReference>
<dbReference type="Pfam" id="PF01266">
    <property type="entry name" value="DAO"/>
    <property type="match status" value="1"/>
</dbReference>
<dbReference type="Gene3D" id="3.50.50.60">
    <property type="entry name" value="FAD/NAD(P)-binding domain"/>
    <property type="match status" value="1"/>
</dbReference>
<dbReference type="GO" id="GO:0016491">
    <property type="term" value="F:oxidoreductase activity"/>
    <property type="evidence" value="ECO:0007669"/>
    <property type="project" value="UniProtKB-KW"/>
</dbReference>
<protein>
    <submittedName>
        <fullName evidence="3">FAD-binding oxidoreductase</fullName>
    </submittedName>
</protein>
<keyword evidence="1" id="KW-0560">Oxidoreductase</keyword>
<evidence type="ECO:0000313" key="4">
    <source>
        <dbReference type="Proteomes" id="UP000267535"/>
    </source>
</evidence>